<dbReference type="EMBL" id="CP119893">
    <property type="protein sequence ID" value="WFD26360.1"/>
    <property type="molecule type" value="Genomic_DNA"/>
</dbReference>
<feature type="transmembrane region" description="Helical" evidence="5">
    <location>
        <begin position="256"/>
        <end position="278"/>
    </location>
</feature>
<dbReference type="InterPro" id="IPR023395">
    <property type="entry name" value="MCP_dom_sf"/>
</dbReference>
<feature type="non-terminal residue" evidence="6">
    <location>
        <position position="370"/>
    </location>
</feature>
<evidence type="ECO:0000256" key="2">
    <source>
        <dbReference type="ARBA" id="ARBA00022692"/>
    </source>
</evidence>
<keyword evidence="2 5" id="KW-0812">Transmembrane</keyword>
<name>A0AAF0EKV1_9BASI</name>
<dbReference type="AlphaFoldDB" id="A0AAF0EKV1"/>
<keyword evidence="4 5" id="KW-0472">Membrane</keyword>
<dbReference type="GO" id="GO:0016020">
    <property type="term" value="C:membrane"/>
    <property type="evidence" value="ECO:0007669"/>
    <property type="project" value="UniProtKB-SubCell"/>
</dbReference>
<feature type="transmembrane region" description="Helical" evidence="5">
    <location>
        <begin position="113"/>
        <end position="133"/>
    </location>
</feature>
<feature type="transmembrane region" description="Helical" evidence="5">
    <location>
        <begin position="139"/>
        <end position="162"/>
    </location>
</feature>
<evidence type="ECO:0000256" key="5">
    <source>
        <dbReference type="SAM" id="Phobius"/>
    </source>
</evidence>
<keyword evidence="7" id="KW-1185">Reference proteome</keyword>
<protein>
    <submittedName>
        <fullName evidence="6">Uncharacterized protein</fullName>
    </submittedName>
</protein>
<evidence type="ECO:0000313" key="7">
    <source>
        <dbReference type="Proteomes" id="UP001213623"/>
    </source>
</evidence>
<gene>
    <name evidence="6" type="ORF">MNAN1_001340b</name>
</gene>
<dbReference type="Proteomes" id="UP001213623">
    <property type="component" value="Chromosome 2"/>
</dbReference>
<sequence length="370" mass="41455">MFVSMDQLSSSCVNLTTLLTFAVYIIVLLIFTPLIIPLIVVITAAQANYAPKVVHLRDKTFEETSPGSFRGVLFNKDTSVTSGTTETSTISILGRIKRLEGWRGLYRSTILQALNLGVLSLVALIHMIVLMIISKDIVLFAYLSNISGILMTLFAFPCTVLVSRAIVHPVKLNWLDFRASLQKIMSEAEYLQPWRLFTIPGAFLAVFLRWLLLGPATTLIKSYVGSSRSLPVLLIDNEGIHIDPDATFSTNSLLKFILYCGWSLTVVNIMVPLNCIIVRLMTQRSEKSYWEKTTPVQADDIEQMREKGPIVSLRPCFGEEHPGWNYFGIPHVEPYKGILDCGKKMRSEEGWNSLRHVALLSILECLASLL</sequence>
<evidence type="ECO:0000256" key="1">
    <source>
        <dbReference type="ARBA" id="ARBA00004370"/>
    </source>
</evidence>
<evidence type="ECO:0000313" key="6">
    <source>
        <dbReference type="EMBL" id="WFD26360.1"/>
    </source>
</evidence>
<feature type="transmembrane region" description="Helical" evidence="5">
    <location>
        <begin position="194"/>
        <end position="212"/>
    </location>
</feature>
<feature type="transmembrane region" description="Helical" evidence="5">
    <location>
        <begin position="20"/>
        <end position="42"/>
    </location>
</feature>
<proteinExistence type="predicted"/>
<evidence type="ECO:0000256" key="4">
    <source>
        <dbReference type="ARBA" id="ARBA00023136"/>
    </source>
</evidence>
<evidence type="ECO:0000256" key="3">
    <source>
        <dbReference type="ARBA" id="ARBA00022989"/>
    </source>
</evidence>
<comment type="subcellular location">
    <subcellularLocation>
        <location evidence="1">Membrane</location>
    </subcellularLocation>
</comment>
<organism evidence="6 7">
    <name type="scientific">Malassezia nana</name>
    <dbReference type="NCBI Taxonomy" id="180528"/>
    <lineage>
        <taxon>Eukaryota</taxon>
        <taxon>Fungi</taxon>
        <taxon>Dikarya</taxon>
        <taxon>Basidiomycota</taxon>
        <taxon>Ustilaginomycotina</taxon>
        <taxon>Malasseziomycetes</taxon>
        <taxon>Malasseziales</taxon>
        <taxon>Malasseziaceae</taxon>
        <taxon>Malassezia</taxon>
    </lineage>
</organism>
<keyword evidence="3 5" id="KW-1133">Transmembrane helix</keyword>
<reference evidence="6" key="1">
    <citation type="submission" date="2023-03" db="EMBL/GenBank/DDBJ databases">
        <title>Mating type loci evolution in Malassezia.</title>
        <authorList>
            <person name="Coelho M.A."/>
        </authorList>
    </citation>
    <scope>NUCLEOTIDE SEQUENCE</scope>
    <source>
        <strain evidence="6">CBS 9557</strain>
    </source>
</reference>
<accession>A0AAF0EKV1</accession>
<dbReference type="SUPFAM" id="SSF103506">
    <property type="entry name" value="Mitochondrial carrier"/>
    <property type="match status" value="1"/>
</dbReference>